<evidence type="ECO:0000256" key="1">
    <source>
        <dbReference type="SAM" id="MobiDB-lite"/>
    </source>
</evidence>
<gene>
    <name evidence="2" type="ORF">H310_00275</name>
</gene>
<protein>
    <submittedName>
        <fullName evidence="2">Uncharacterized protein</fullName>
    </submittedName>
</protein>
<proteinExistence type="predicted"/>
<dbReference type="VEuPathDB" id="FungiDB:H310_00275"/>
<dbReference type="GeneID" id="20077325"/>
<evidence type="ECO:0000313" key="2">
    <source>
        <dbReference type="EMBL" id="ETW09796.1"/>
    </source>
</evidence>
<feature type="compositionally biased region" description="Polar residues" evidence="1">
    <location>
        <begin position="39"/>
        <end position="57"/>
    </location>
</feature>
<dbReference type="RefSeq" id="XP_008861207.1">
    <property type="nucleotide sequence ID" value="XM_008862985.1"/>
</dbReference>
<feature type="compositionally biased region" description="Basic and acidic residues" evidence="1">
    <location>
        <begin position="116"/>
        <end position="126"/>
    </location>
</feature>
<feature type="region of interest" description="Disordered" evidence="1">
    <location>
        <begin position="39"/>
        <end position="59"/>
    </location>
</feature>
<feature type="region of interest" description="Disordered" evidence="1">
    <location>
        <begin position="95"/>
        <end position="126"/>
    </location>
</feature>
<dbReference type="EMBL" id="KI913952">
    <property type="protein sequence ID" value="ETW09796.1"/>
    <property type="molecule type" value="Genomic_DNA"/>
</dbReference>
<dbReference type="AlphaFoldDB" id="A0A024UTF2"/>
<name>A0A024UTF2_9STRA</name>
<accession>A0A024UTF2</accession>
<reference evidence="2" key="1">
    <citation type="submission" date="2013-12" db="EMBL/GenBank/DDBJ databases">
        <title>The Genome Sequence of Aphanomyces invadans NJM9701.</title>
        <authorList>
            <consortium name="The Broad Institute Genomics Platform"/>
            <person name="Russ C."/>
            <person name="Tyler B."/>
            <person name="van West P."/>
            <person name="Dieguez-Uribeondo J."/>
            <person name="Young S.K."/>
            <person name="Zeng Q."/>
            <person name="Gargeya S."/>
            <person name="Fitzgerald M."/>
            <person name="Abouelleil A."/>
            <person name="Alvarado L."/>
            <person name="Chapman S.B."/>
            <person name="Gainer-Dewar J."/>
            <person name="Goldberg J."/>
            <person name="Griggs A."/>
            <person name="Gujja S."/>
            <person name="Hansen M."/>
            <person name="Howarth C."/>
            <person name="Imamovic A."/>
            <person name="Ireland A."/>
            <person name="Larimer J."/>
            <person name="McCowan C."/>
            <person name="Murphy C."/>
            <person name="Pearson M."/>
            <person name="Poon T.W."/>
            <person name="Priest M."/>
            <person name="Roberts A."/>
            <person name="Saif S."/>
            <person name="Shea T."/>
            <person name="Sykes S."/>
            <person name="Wortman J."/>
            <person name="Nusbaum C."/>
            <person name="Birren B."/>
        </authorList>
    </citation>
    <scope>NUCLEOTIDE SEQUENCE [LARGE SCALE GENOMIC DNA]</scope>
    <source>
        <strain evidence="2">NJM9701</strain>
    </source>
</reference>
<organism evidence="2">
    <name type="scientific">Aphanomyces invadans</name>
    <dbReference type="NCBI Taxonomy" id="157072"/>
    <lineage>
        <taxon>Eukaryota</taxon>
        <taxon>Sar</taxon>
        <taxon>Stramenopiles</taxon>
        <taxon>Oomycota</taxon>
        <taxon>Saprolegniomycetes</taxon>
        <taxon>Saprolegniales</taxon>
        <taxon>Verrucalvaceae</taxon>
        <taxon>Aphanomyces</taxon>
    </lineage>
</organism>
<sequence length="126" mass="13550">MNTPSLSVQGIPMIDLDINEHGYDVPALNDNGGVIHSMSTLPMSRNHASNPAKTSPATACKYSRSSAKAYPCKQLAARLNRPTHQLLSMSIVASSGYSHRDEPGPRAAVKQARKPRINDDATLKPS</sequence>